<keyword evidence="2" id="KW-1185">Reference proteome</keyword>
<reference evidence="3" key="1">
    <citation type="submission" date="2025-08" db="UniProtKB">
        <authorList>
            <consortium name="RefSeq"/>
        </authorList>
    </citation>
    <scope>IDENTIFICATION</scope>
</reference>
<proteinExistence type="predicted"/>
<dbReference type="GO" id="GO:0005741">
    <property type="term" value="C:mitochondrial outer membrane"/>
    <property type="evidence" value="ECO:0000318"/>
    <property type="project" value="GO_Central"/>
</dbReference>
<evidence type="ECO:0000313" key="3">
    <source>
        <dbReference type="RefSeq" id="XP_010267779.1"/>
    </source>
</evidence>
<dbReference type="PANTHER" id="PTHR21530:SF7">
    <property type="entry name" value="TRAB DOMAIN-CONTAINING PROTEIN"/>
    <property type="match status" value="1"/>
</dbReference>
<dbReference type="OrthoDB" id="48306at2759"/>
<feature type="transmembrane region" description="Helical" evidence="1">
    <location>
        <begin position="425"/>
        <end position="446"/>
    </location>
</feature>
<evidence type="ECO:0000256" key="1">
    <source>
        <dbReference type="SAM" id="Phobius"/>
    </source>
</evidence>
<dbReference type="FunCoup" id="A0A1U8AXK3">
    <property type="interactions" value="2605"/>
</dbReference>
<gene>
    <name evidence="3" type="primary">LOC104604908</name>
</gene>
<dbReference type="Proteomes" id="UP000189703">
    <property type="component" value="Unplaced"/>
</dbReference>
<dbReference type="InterPro" id="IPR046345">
    <property type="entry name" value="TraB_PrgY-like"/>
</dbReference>
<sequence>MVRTTRLLSSSELSRIIFTYHYRSRSPRYFAGTSQFLSNHTRTRHNQDSTCPNQQLKSLGFATGHREILRFKRTMETRATPLPEFAASVPKDSVHVQNPNLPEIPVDQSGQNSSADIFENPKSSSQTVAMVDAIGLGNASAVTESECSEVLVTETERRKALPEEFSKDVVYLQCESSAEGGSCDVYLVGTAHVSMESCKQVQAVISYLKPQVVFLELCSNRVSVLTRTPQNVKVPTMKEMVDMLKKKKMNSFGILYGWFLAKVANKLEVFPGAEFRVAFEEARKYGGKVILGDRPVNITLRRTWEKMTLWHKVKFLCCAFFQTIFLPSSEDLNKKLKEMDDVDMLTLMVQEMSKAFPTLMETLLYERDLYMSSTLLRVASKHTSVVAVVGKGHLQGIKKHWKQPVKIKDLLEIPEQKPAVSAVKILTSLGTAVTGVAIIYGVYIAGKRMITTRLELKKSSQILKRQKGICKYLRLITYGMILMVVEDVKLQ</sequence>
<dbReference type="eggNOG" id="KOG2860">
    <property type="taxonomic scope" value="Eukaryota"/>
</dbReference>
<dbReference type="GeneID" id="104604908"/>
<keyword evidence="1" id="KW-1133">Transmembrane helix</keyword>
<keyword evidence="1" id="KW-0472">Membrane</keyword>
<protein>
    <submittedName>
        <fullName evidence="3">TraB domain-containing protein-like isoform X1</fullName>
    </submittedName>
</protein>
<keyword evidence="1" id="KW-0812">Transmembrane</keyword>
<evidence type="ECO:0000313" key="2">
    <source>
        <dbReference type="Proteomes" id="UP000189703"/>
    </source>
</evidence>
<dbReference type="Pfam" id="PF01963">
    <property type="entry name" value="TraB_PrgY_gumN"/>
    <property type="match status" value="1"/>
</dbReference>
<dbReference type="CDD" id="cd14726">
    <property type="entry name" value="TraB_PrgY-like"/>
    <property type="match status" value="1"/>
</dbReference>
<name>A0A1U8AXK3_NELNU</name>
<dbReference type="AlphaFoldDB" id="A0A1U8AXK3"/>
<accession>A0A1U8AXK3</accession>
<organism evidence="2 3">
    <name type="scientific">Nelumbo nucifera</name>
    <name type="common">Sacred lotus</name>
    <dbReference type="NCBI Taxonomy" id="4432"/>
    <lineage>
        <taxon>Eukaryota</taxon>
        <taxon>Viridiplantae</taxon>
        <taxon>Streptophyta</taxon>
        <taxon>Embryophyta</taxon>
        <taxon>Tracheophyta</taxon>
        <taxon>Spermatophyta</taxon>
        <taxon>Magnoliopsida</taxon>
        <taxon>Proteales</taxon>
        <taxon>Nelumbonaceae</taxon>
        <taxon>Nelumbo</taxon>
    </lineage>
</organism>
<dbReference type="RefSeq" id="XP_010267779.1">
    <property type="nucleotide sequence ID" value="XM_010269477.2"/>
</dbReference>
<dbReference type="InParanoid" id="A0A1U8AXK3"/>
<dbReference type="InterPro" id="IPR002816">
    <property type="entry name" value="TraB/PrgY/GumN_fam"/>
</dbReference>
<dbReference type="PANTHER" id="PTHR21530">
    <property type="entry name" value="PHEROMONE SHUTDOWN PROTEIN"/>
    <property type="match status" value="1"/>
</dbReference>
<dbReference type="KEGG" id="nnu:104604908"/>